<dbReference type="GO" id="GO:0051603">
    <property type="term" value="P:proteolysis involved in protein catabolic process"/>
    <property type="evidence" value="ECO:0007669"/>
    <property type="project" value="InterPro"/>
</dbReference>
<dbReference type="InterPro" id="IPR029055">
    <property type="entry name" value="Ntn_hydrolases_N"/>
</dbReference>
<evidence type="ECO:0000256" key="5">
    <source>
        <dbReference type="ARBA" id="ARBA00023242"/>
    </source>
</evidence>
<keyword evidence="3" id="KW-0647">Proteasome</keyword>
<keyword evidence="4" id="KW-0865">Zymogen</keyword>
<accession>A0A8T2MW92</accession>
<keyword evidence="2" id="KW-0963">Cytoplasm</keyword>
<feature type="region of interest" description="Disordered" evidence="6">
    <location>
        <begin position="195"/>
        <end position="219"/>
    </location>
</feature>
<organism evidence="7 8">
    <name type="scientific">Albula glossodonta</name>
    <name type="common">roundjaw bonefish</name>
    <dbReference type="NCBI Taxonomy" id="121402"/>
    <lineage>
        <taxon>Eukaryota</taxon>
        <taxon>Metazoa</taxon>
        <taxon>Chordata</taxon>
        <taxon>Craniata</taxon>
        <taxon>Vertebrata</taxon>
        <taxon>Euteleostomi</taxon>
        <taxon>Actinopterygii</taxon>
        <taxon>Neopterygii</taxon>
        <taxon>Teleostei</taxon>
        <taxon>Albuliformes</taxon>
        <taxon>Albulidae</taxon>
        <taxon>Albula</taxon>
    </lineage>
</organism>
<evidence type="ECO:0000256" key="4">
    <source>
        <dbReference type="ARBA" id="ARBA00023145"/>
    </source>
</evidence>
<protein>
    <recommendedName>
        <fullName evidence="9">Proteasome endopeptidase complex</fullName>
    </recommendedName>
</protein>
<dbReference type="Gene3D" id="3.60.20.10">
    <property type="entry name" value="Glutamine Phosphoribosylpyrophosphate, subunit 1, domain 1"/>
    <property type="match status" value="2"/>
</dbReference>
<dbReference type="Pfam" id="PF00227">
    <property type="entry name" value="Proteasome"/>
    <property type="match status" value="3"/>
</dbReference>
<comment type="subcellular location">
    <subcellularLocation>
        <location evidence="1">Nucleus</location>
    </subcellularLocation>
</comment>
<gene>
    <name evidence="7" type="ORF">JZ751_028509</name>
</gene>
<dbReference type="SUPFAM" id="SSF56235">
    <property type="entry name" value="N-terminal nucleophile aminohydrolases (Ntn hydrolases)"/>
    <property type="match status" value="2"/>
</dbReference>
<evidence type="ECO:0000256" key="6">
    <source>
        <dbReference type="SAM" id="MobiDB-lite"/>
    </source>
</evidence>
<dbReference type="GO" id="GO:0005737">
    <property type="term" value="C:cytoplasm"/>
    <property type="evidence" value="ECO:0007669"/>
    <property type="project" value="TreeGrafter"/>
</dbReference>
<feature type="compositionally biased region" description="Basic and acidic residues" evidence="6">
    <location>
        <begin position="234"/>
        <end position="262"/>
    </location>
</feature>
<feature type="compositionally biased region" description="Basic and acidic residues" evidence="6">
    <location>
        <begin position="204"/>
        <end position="219"/>
    </location>
</feature>
<feature type="region of interest" description="Disordered" evidence="6">
    <location>
        <begin position="232"/>
        <end position="262"/>
    </location>
</feature>
<dbReference type="GO" id="GO:0005839">
    <property type="term" value="C:proteasome core complex"/>
    <property type="evidence" value="ECO:0007669"/>
    <property type="project" value="InterPro"/>
</dbReference>
<evidence type="ECO:0000256" key="1">
    <source>
        <dbReference type="ARBA" id="ARBA00004123"/>
    </source>
</evidence>
<name>A0A8T2MW92_9TELE</name>
<evidence type="ECO:0000256" key="2">
    <source>
        <dbReference type="ARBA" id="ARBA00022490"/>
    </source>
</evidence>
<evidence type="ECO:0000313" key="8">
    <source>
        <dbReference type="Proteomes" id="UP000824540"/>
    </source>
</evidence>
<dbReference type="InterPro" id="IPR016050">
    <property type="entry name" value="Proteasome_bsu_CS"/>
</dbReference>
<sequence>MALQEVCGFRDTPVYPRWNCPASLSMLVGDTTLHAGRGDWGDPISLAERDGGVPLSLFVPAPDLLTQNALQGVAPPFALCHGTTTLAFVFGGGIVAAADTRASAAGLICCPAAQKIQPVHAHLLMTTSGSAADCMLWERILSRQLRLYHLRHHHRLSVGGAAKLLSHMLHPYKGTDVCVAAMLCGWDGGRSERTDGGVDLGDLEGEREAGNKGGDRGRWEGWEREVETTGMEDITVRGRESEPIRKSRRETEPIRARGRENKPIRGPLGPGLYYVCSDGTRLQGELFSVGSGSPYAYSVLDGGVQWGLGVAEACALARRAVYHATHRDAYSGNCVDLYHITARGWSRRKREDLREEYYRERERERERVEERRREGEMVERRMDRSESADFSTRPERPYAFGAGLGQSELGFGASNGDGVNFAVKASLYPEDEDGPERKIEFLHGTTTLAFKFQHGVIVAVDSRATAGSYIASQTVKKVIEINPYLLGTMAGGAADCSFWERLLARQCRIYELRNKERISVAAASKLLANMVYQYKGMGLSMGTMVCGWDKRGP</sequence>
<feature type="non-terminal residue" evidence="7">
    <location>
        <position position="1"/>
    </location>
</feature>
<reference evidence="7" key="1">
    <citation type="thesis" date="2021" institute="BYU ScholarsArchive" country="Provo, UT, USA">
        <title>Applications of and Algorithms for Genome Assembly and Genomic Analyses with an Emphasis on Marine Teleosts.</title>
        <authorList>
            <person name="Pickett B.D."/>
        </authorList>
    </citation>
    <scope>NUCLEOTIDE SEQUENCE</scope>
    <source>
        <strain evidence="7">HI-2016</strain>
    </source>
</reference>
<dbReference type="InterPro" id="IPR023333">
    <property type="entry name" value="Proteasome_suB-type"/>
</dbReference>
<keyword evidence="5" id="KW-0539">Nucleus</keyword>
<dbReference type="GO" id="GO:0005634">
    <property type="term" value="C:nucleus"/>
    <property type="evidence" value="ECO:0007669"/>
    <property type="project" value="UniProtKB-SubCell"/>
</dbReference>
<dbReference type="EMBL" id="JAFBMS010000836">
    <property type="protein sequence ID" value="KAG9329938.1"/>
    <property type="molecule type" value="Genomic_DNA"/>
</dbReference>
<dbReference type="PROSITE" id="PS51476">
    <property type="entry name" value="PROTEASOME_BETA_2"/>
    <property type="match status" value="1"/>
</dbReference>
<comment type="caution">
    <text evidence="7">The sequence shown here is derived from an EMBL/GenBank/DDBJ whole genome shotgun (WGS) entry which is preliminary data.</text>
</comment>
<evidence type="ECO:0000313" key="7">
    <source>
        <dbReference type="EMBL" id="KAG9329938.1"/>
    </source>
</evidence>
<dbReference type="AlphaFoldDB" id="A0A8T2MW92"/>
<keyword evidence="8" id="KW-1185">Reference proteome</keyword>
<dbReference type="PROSITE" id="PS00854">
    <property type="entry name" value="PROTEASOME_BETA_1"/>
    <property type="match status" value="2"/>
</dbReference>
<dbReference type="PANTHER" id="PTHR32194:SF11">
    <property type="entry name" value="PROTEASOME SUBUNIT BETA"/>
    <property type="match status" value="1"/>
</dbReference>
<dbReference type="Proteomes" id="UP000824540">
    <property type="component" value="Unassembled WGS sequence"/>
</dbReference>
<evidence type="ECO:0000256" key="3">
    <source>
        <dbReference type="ARBA" id="ARBA00022942"/>
    </source>
</evidence>
<dbReference type="InterPro" id="IPR001353">
    <property type="entry name" value="Proteasome_sua/b"/>
</dbReference>
<dbReference type="PANTHER" id="PTHR32194">
    <property type="entry name" value="METALLOPROTEASE TLDD"/>
    <property type="match status" value="1"/>
</dbReference>
<proteinExistence type="predicted"/>
<evidence type="ECO:0008006" key="9">
    <source>
        <dbReference type="Google" id="ProtNLM"/>
    </source>
</evidence>
<dbReference type="OrthoDB" id="37597at2759"/>